<keyword evidence="1" id="KW-0472">Membrane</keyword>
<sequence length="1467" mass="165696">MTLAAAIFVWRRHMTGGIRILALVLGLLAWWSFTYLLELSVPQPTMQLFFAKAKYLAIATVPPLYFFFVAAYFYRIEWHPFRFSTLVFLGIPIITILLIWTNEWHALFWSTIEEVNVWGRFVLEKHAGPWYSVHSAYSYFTIVVSLVAIVYRMRFLHGVYRRQAVWVFASSFFPLVANVWFNFTYKATVLDPTPVLFSVSALLIFAGIYKSHFLEITPLPQELLVTSIEDAWIVVDTQGRIVDFNEPARMFLRDDALGNLLEEGLIWSSAVSIPLAESEWKEERQWRDGWFELHLKPFTTNSGVLAGYILTIRDITERKAREVSQQRALELEREHHHLAELLVEFNTRLMAATSLQTLGQVIVEEASHLFHADCVLLWLYEDETVVHWFTYPENTLALSAGDFLFPKAQLTELWEGHQQPRLPLVSFVSYLPPRLQMHISDIVTRFAPLLLIPIQSQRHDGFLLVTRRAYAEQAFSEAELEAAVILTTILNTGLENIELLEQRSRHIQRMQRLMALTSQFLTPASVQEVFARIGNGVQMLTGLSCVGVATRDENGAFRFTWAQNMPFSLVERLEMWLPRLHKNNLPYRVFSRDDIPDLIAHFSQLHGLIAWPLVYQEQLEAIVVAAAFQPVTWPDELDEVLSIFMRQASIALQNAYLWTETNLHSMHLAALNEAAREMSRTLDRQRLLDYILEQAVNVLACEAGTLFLIDEQTQEIIFASTLGPVAEHLRGQRLPPGTGVVGQAIEQRRVIIQNDVQATKAWFHQADQATGFVTRALLVVPLIAQEKVIGALEVINKQQGLGFTEQDEHLAVSFAAQAAVALENARLFEEIQRQVRELQLLHKVAAICAAVGSEDELYTKVTQTLREVFPHISNLGILVLDAVHGVLRLHDSYVFQSSPPKQVIVPVGEGVTGWVALTGRPYRSDDVSREASYLKVEERVRSELAVPIMAGKTVLGVINLESAEPGAFDERQEHVMRIIADQMATAVQRLRAAARERESAVQLQMIYELGRRLITILDPDVLCREVTAQIASALQFDQVAIGTLDEDSETIHMRAVYTTTPDGPVIPKRVPVGEGTLGEVIRFRRRITITRPLSNHLHPIQTEIALPLESHTGILGVLFVARRGANSISHETAKLLSILADQVATALHNAMLYEAERRARHVADTLRMANLALTESLKIDVIVQTFLDYLSRIVPYEEYLVALRDVDHQVVVHVVSQGLKFQRGQVLYRALNRQHMAEQPTLVSTAWGEELSETRCWLYVPLQFGAYHIGACLLGMPQSYTLDENDRDVIAALAAQAASALQNAFMATTDELTGLMNRRAFFEQARREFKRAKRYNKPLAAIMIDLDHFKQVNDTYSHAVGDQVLSEVALRIRETVRTLDIVGRYGGEEIAVVAPETSLEGAIQLAERLRQNIALEPIETSAGPIRVTVSVGVAALTPEMMLLEQLLHAADEKLYVAKAEGRNRVCA</sequence>
<dbReference type="CDD" id="cd01949">
    <property type="entry name" value="GGDEF"/>
    <property type="match status" value="1"/>
</dbReference>
<dbReference type="GO" id="GO:0043709">
    <property type="term" value="P:cell adhesion involved in single-species biofilm formation"/>
    <property type="evidence" value="ECO:0007669"/>
    <property type="project" value="TreeGrafter"/>
</dbReference>
<dbReference type="GO" id="GO:0005886">
    <property type="term" value="C:plasma membrane"/>
    <property type="evidence" value="ECO:0007669"/>
    <property type="project" value="TreeGrafter"/>
</dbReference>
<dbReference type="Pfam" id="PF13185">
    <property type="entry name" value="GAF_2"/>
    <property type="match status" value="3"/>
</dbReference>
<dbReference type="GO" id="GO:0052621">
    <property type="term" value="F:diguanylate cyclase activity"/>
    <property type="evidence" value="ECO:0007669"/>
    <property type="project" value="TreeGrafter"/>
</dbReference>
<dbReference type="InterPro" id="IPR031621">
    <property type="entry name" value="HisKA_7TM"/>
</dbReference>
<dbReference type="FunFam" id="3.30.70.270:FF:000001">
    <property type="entry name" value="Diguanylate cyclase domain protein"/>
    <property type="match status" value="1"/>
</dbReference>
<comment type="caution">
    <text evidence="4">The sequence shown here is derived from an EMBL/GenBank/DDBJ whole genome shotgun (WGS) entry which is preliminary data.</text>
</comment>
<dbReference type="GO" id="GO:1902201">
    <property type="term" value="P:negative regulation of bacterial-type flagellum-dependent cell motility"/>
    <property type="evidence" value="ECO:0007669"/>
    <property type="project" value="TreeGrafter"/>
</dbReference>
<feature type="transmembrane region" description="Helical" evidence="1">
    <location>
        <begin position="20"/>
        <end position="41"/>
    </location>
</feature>
<evidence type="ECO:0000259" key="3">
    <source>
        <dbReference type="PROSITE" id="PS50887"/>
    </source>
</evidence>
<dbReference type="NCBIfam" id="TIGR00254">
    <property type="entry name" value="GGDEF"/>
    <property type="match status" value="1"/>
</dbReference>
<dbReference type="InterPro" id="IPR000014">
    <property type="entry name" value="PAS"/>
</dbReference>
<feature type="transmembrane region" description="Helical" evidence="1">
    <location>
        <begin position="81"/>
        <end position="100"/>
    </location>
</feature>
<name>A0A0P6YZD9_9CHLR</name>
<feature type="domain" description="GGDEF" evidence="3">
    <location>
        <begin position="1337"/>
        <end position="1467"/>
    </location>
</feature>
<keyword evidence="1" id="KW-0812">Transmembrane</keyword>
<dbReference type="SUPFAM" id="SSF55073">
    <property type="entry name" value="Nucleotide cyclase"/>
    <property type="match status" value="1"/>
</dbReference>
<dbReference type="PANTHER" id="PTHR45138:SF9">
    <property type="entry name" value="DIGUANYLATE CYCLASE DGCM-RELATED"/>
    <property type="match status" value="1"/>
</dbReference>
<evidence type="ECO:0000259" key="2">
    <source>
        <dbReference type="PROSITE" id="PS50113"/>
    </source>
</evidence>
<accession>A0A0P6YZD9</accession>
<evidence type="ECO:0008006" key="6">
    <source>
        <dbReference type="Google" id="ProtNLM"/>
    </source>
</evidence>
<dbReference type="PROSITE" id="PS50887">
    <property type="entry name" value="GGDEF"/>
    <property type="match status" value="1"/>
</dbReference>
<dbReference type="PROSITE" id="PS50113">
    <property type="entry name" value="PAC"/>
    <property type="match status" value="1"/>
</dbReference>
<dbReference type="InterPro" id="IPR003018">
    <property type="entry name" value="GAF"/>
</dbReference>
<evidence type="ECO:0000256" key="1">
    <source>
        <dbReference type="SAM" id="Phobius"/>
    </source>
</evidence>
<dbReference type="SMART" id="SM00267">
    <property type="entry name" value="GGDEF"/>
    <property type="match status" value="1"/>
</dbReference>
<dbReference type="CDD" id="cd00130">
    <property type="entry name" value="PAS"/>
    <property type="match status" value="1"/>
</dbReference>
<dbReference type="EMBL" id="LGKN01000003">
    <property type="protein sequence ID" value="KPL89721.1"/>
    <property type="molecule type" value="Genomic_DNA"/>
</dbReference>
<keyword evidence="1" id="KW-1133">Transmembrane helix</keyword>
<organism evidence="4 5">
    <name type="scientific">Ardenticatena maritima</name>
    <dbReference type="NCBI Taxonomy" id="872965"/>
    <lineage>
        <taxon>Bacteria</taxon>
        <taxon>Bacillati</taxon>
        <taxon>Chloroflexota</taxon>
        <taxon>Ardenticatenia</taxon>
        <taxon>Ardenticatenales</taxon>
        <taxon>Ardenticatenaceae</taxon>
        <taxon>Ardenticatena</taxon>
    </lineage>
</organism>
<dbReference type="InterPro" id="IPR050469">
    <property type="entry name" value="Diguanylate_Cyclase"/>
</dbReference>
<dbReference type="InterPro" id="IPR029016">
    <property type="entry name" value="GAF-like_dom_sf"/>
</dbReference>
<feature type="transmembrane region" description="Helical" evidence="1">
    <location>
        <begin position="53"/>
        <end position="74"/>
    </location>
</feature>
<reference evidence="4 5" key="1">
    <citation type="submission" date="2015-07" db="EMBL/GenBank/DDBJ databases">
        <title>Whole genome sequence of Ardenticatena maritima DSM 23922.</title>
        <authorList>
            <person name="Hemp J."/>
            <person name="Ward L.M."/>
            <person name="Pace L.A."/>
            <person name="Fischer W.W."/>
        </authorList>
    </citation>
    <scope>NUCLEOTIDE SEQUENCE [LARGE SCALE GENOMIC DNA]</scope>
    <source>
        <strain evidence="4 5">110S</strain>
    </source>
</reference>
<protein>
    <recommendedName>
        <fullName evidence="6">GGDEF domain-containing protein</fullName>
    </recommendedName>
</protein>
<dbReference type="SUPFAM" id="SSF55785">
    <property type="entry name" value="PYP-like sensor domain (PAS domain)"/>
    <property type="match status" value="1"/>
</dbReference>
<dbReference type="PATRIC" id="fig|872965.6.peg.948"/>
<dbReference type="SMART" id="SM00065">
    <property type="entry name" value="GAF"/>
    <property type="match status" value="6"/>
</dbReference>
<dbReference type="Gene3D" id="3.30.450.20">
    <property type="entry name" value="PAS domain"/>
    <property type="match status" value="1"/>
</dbReference>
<feature type="transmembrane region" description="Helical" evidence="1">
    <location>
        <begin position="136"/>
        <end position="153"/>
    </location>
</feature>
<proteinExistence type="predicted"/>
<dbReference type="Gene3D" id="3.30.450.40">
    <property type="match status" value="6"/>
</dbReference>
<gene>
    <name evidence="4" type="ORF">SE16_04865</name>
</gene>
<dbReference type="SUPFAM" id="SSF55781">
    <property type="entry name" value="GAF domain-like"/>
    <property type="match status" value="6"/>
</dbReference>
<feature type="transmembrane region" description="Helical" evidence="1">
    <location>
        <begin position="165"/>
        <end position="183"/>
    </location>
</feature>
<evidence type="ECO:0000313" key="5">
    <source>
        <dbReference type="Proteomes" id="UP000050502"/>
    </source>
</evidence>
<feature type="domain" description="PAC" evidence="2">
    <location>
        <begin position="274"/>
        <end position="327"/>
    </location>
</feature>
<dbReference type="Pfam" id="PF13492">
    <property type="entry name" value="GAF_3"/>
    <property type="match status" value="1"/>
</dbReference>
<dbReference type="Pfam" id="PF00990">
    <property type="entry name" value="GGDEF"/>
    <property type="match status" value="1"/>
</dbReference>
<dbReference type="InterPro" id="IPR029787">
    <property type="entry name" value="Nucleotide_cyclase"/>
</dbReference>
<evidence type="ECO:0000313" key="4">
    <source>
        <dbReference type="EMBL" id="KPL89721.1"/>
    </source>
</evidence>
<dbReference type="Gene3D" id="3.30.70.270">
    <property type="match status" value="1"/>
</dbReference>
<dbReference type="Pfam" id="PF16927">
    <property type="entry name" value="HisKA_7TM"/>
    <property type="match status" value="1"/>
</dbReference>
<dbReference type="InterPro" id="IPR043128">
    <property type="entry name" value="Rev_trsase/Diguanyl_cyclase"/>
</dbReference>
<dbReference type="InterPro" id="IPR000700">
    <property type="entry name" value="PAS-assoc_C"/>
</dbReference>
<dbReference type="InterPro" id="IPR000160">
    <property type="entry name" value="GGDEF_dom"/>
</dbReference>
<dbReference type="InterPro" id="IPR035965">
    <property type="entry name" value="PAS-like_dom_sf"/>
</dbReference>
<dbReference type="PANTHER" id="PTHR45138">
    <property type="entry name" value="REGULATORY COMPONENTS OF SENSORY TRANSDUCTION SYSTEM"/>
    <property type="match status" value="1"/>
</dbReference>
<dbReference type="Proteomes" id="UP000050502">
    <property type="component" value="Unassembled WGS sequence"/>
</dbReference>